<dbReference type="InterPro" id="IPR027417">
    <property type="entry name" value="P-loop_NTPase"/>
</dbReference>
<dbReference type="Pfam" id="PF00196">
    <property type="entry name" value="GerE"/>
    <property type="match status" value="1"/>
</dbReference>
<dbReference type="PANTHER" id="PTHR44688">
    <property type="entry name" value="DNA-BINDING TRANSCRIPTIONAL ACTIVATOR DEVR_DOSR"/>
    <property type="match status" value="1"/>
</dbReference>
<dbReference type="SUPFAM" id="SSF52540">
    <property type="entry name" value="P-loop containing nucleoside triphosphate hydrolases"/>
    <property type="match status" value="1"/>
</dbReference>
<evidence type="ECO:0000313" key="6">
    <source>
        <dbReference type="Proteomes" id="UP000280668"/>
    </source>
</evidence>
<dbReference type="GO" id="GO:0006355">
    <property type="term" value="P:regulation of DNA-templated transcription"/>
    <property type="evidence" value="ECO:0007669"/>
    <property type="project" value="InterPro"/>
</dbReference>
<name>A0A3N2BF34_9MICO</name>
<evidence type="ECO:0000313" key="5">
    <source>
        <dbReference type="EMBL" id="ROR73857.1"/>
    </source>
</evidence>
<dbReference type="CDD" id="cd06170">
    <property type="entry name" value="LuxR_C_like"/>
    <property type="match status" value="1"/>
</dbReference>
<dbReference type="Gene3D" id="1.10.10.10">
    <property type="entry name" value="Winged helix-like DNA-binding domain superfamily/Winged helix DNA-binding domain"/>
    <property type="match status" value="1"/>
</dbReference>
<dbReference type="InterPro" id="IPR000792">
    <property type="entry name" value="Tscrpt_reg_LuxR_C"/>
</dbReference>
<feature type="domain" description="HTH luxR-type" evidence="4">
    <location>
        <begin position="909"/>
        <end position="974"/>
    </location>
</feature>
<dbReference type="SUPFAM" id="SSF46894">
    <property type="entry name" value="C-terminal effector domain of the bipartite response regulators"/>
    <property type="match status" value="1"/>
</dbReference>
<organism evidence="5 6">
    <name type="scientific">Bogoriella caseilytica</name>
    <dbReference type="NCBI Taxonomy" id="56055"/>
    <lineage>
        <taxon>Bacteria</taxon>
        <taxon>Bacillati</taxon>
        <taxon>Actinomycetota</taxon>
        <taxon>Actinomycetes</taxon>
        <taxon>Micrococcales</taxon>
        <taxon>Bogoriellaceae</taxon>
        <taxon>Bogoriella</taxon>
    </lineage>
</organism>
<dbReference type="SMART" id="SM00421">
    <property type="entry name" value="HTH_LUXR"/>
    <property type="match status" value="1"/>
</dbReference>
<gene>
    <name evidence="5" type="ORF">EDD31_2248</name>
</gene>
<keyword evidence="1" id="KW-0805">Transcription regulation</keyword>
<dbReference type="GO" id="GO:0003677">
    <property type="term" value="F:DNA binding"/>
    <property type="evidence" value="ECO:0007669"/>
    <property type="project" value="UniProtKB-KW"/>
</dbReference>
<protein>
    <submittedName>
        <fullName evidence="5">Regulatory LuxR family protein</fullName>
    </submittedName>
</protein>
<keyword evidence="3" id="KW-0804">Transcription</keyword>
<dbReference type="Proteomes" id="UP000280668">
    <property type="component" value="Unassembled WGS sequence"/>
</dbReference>
<evidence type="ECO:0000256" key="3">
    <source>
        <dbReference type="ARBA" id="ARBA00023163"/>
    </source>
</evidence>
<dbReference type="InterPro" id="IPR041664">
    <property type="entry name" value="AAA_16"/>
</dbReference>
<dbReference type="InterPro" id="IPR036388">
    <property type="entry name" value="WH-like_DNA-bd_sf"/>
</dbReference>
<accession>A0A3N2BF34</accession>
<dbReference type="AlphaFoldDB" id="A0A3N2BF34"/>
<evidence type="ECO:0000256" key="2">
    <source>
        <dbReference type="ARBA" id="ARBA00023125"/>
    </source>
</evidence>
<reference evidence="5 6" key="1">
    <citation type="submission" date="2018-11" db="EMBL/GenBank/DDBJ databases">
        <title>Sequencing the genomes of 1000 actinobacteria strains.</title>
        <authorList>
            <person name="Klenk H.-P."/>
        </authorList>
    </citation>
    <scope>NUCLEOTIDE SEQUENCE [LARGE SCALE GENOMIC DNA]</scope>
    <source>
        <strain evidence="5 6">DSM 11294</strain>
    </source>
</reference>
<dbReference type="PANTHER" id="PTHR44688:SF16">
    <property type="entry name" value="DNA-BINDING TRANSCRIPTIONAL ACTIVATOR DEVR_DOSR"/>
    <property type="match status" value="1"/>
</dbReference>
<proteinExistence type="predicted"/>
<dbReference type="EMBL" id="RKHK01000001">
    <property type="protein sequence ID" value="ROR73857.1"/>
    <property type="molecule type" value="Genomic_DNA"/>
</dbReference>
<dbReference type="OrthoDB" id="3197423at2"/>
<evidence type="ECO:0000259" key="4">
    <source>
        <dbReference type="PROSITE" id="PS50043"/>
    </source>
</evidence>
<evidence type="ECO:0000256" key="1">
    <source>
        <dbReference type="ARBA" id="ARBA00023015"/>
    </source>
</evidence>
<dbReference type="Pfam" id="PF13191">
    <property type="entry name" value="AAA_16"/>
    <property type="match status" value="1"/>
</dbReference>
<comment type="caution">
    <text evidence="5">The sequence shown here is derived from an EMBL/GenBank/DDBJ whole genome shotgun (WGS) entry which is preliminary data.</text>
</comment>
<dbReference type="PRINTS" id="PR00038">
    <property type="entry name" value="HTHLUXR"/>
</dbReference>
<dbReference type="InterPro" id="IPR016032">
    <property type="entry name" value="Sig_transdc_resp-reg_C-effctor"/>
</dbReference>
<keyword evidence="6" id="KW-1185">Reference proteome</keyword>
<keyword evidence="2" id="KW-0238">DNA-binding</keyword>
<sequence>MNEPPPWVIDWETEVQSRISRHDCTETMDFGIDHSFVARTAERGQIVRQLQRAEAGSAHLVVIEALAGMGKSALLRRALADCGRPALSIVLDESDREEPGSAGVPALWNPETAQRGEAHELLEAAAARLEELGAGAVVVIENFHWVDDLSAQVLWRLLREPQHRLGALVVTTRPCARPDLSGFARHAQTGSCGAFIDLPPLNADQSRELLAELAGVPVGAEAAGAVHAATDGIPAHVVSIGAWLSQCPPGAGRSIENAVAHHQAALARAGHPFHQAISSMVRGLDPHARSLLTLLATAGQPLSAQQMAEVVEHPVELTVLTEAGVSEWDAASFGYRIRYRSVAVVLQALIPPEERAQWHQRVAALLGSSAGVTHRATALRLEPDESGRRRLVAEALAVARDLLTAGRPGESAEHLVSVLPLDTGSEVVVLLLRSVAHGADVRALLEAEPAIRALPPGALRSGGLALLRMRSGEPWAAMGELAQVVDLAAEENDAIQLFARAVAQAGVVSVTGSVPSRWSAVLARTTEALDVYLDGAEGTAGEVRGLRGLIATWRVLATPRPLVDPIEAIGDIADQLAQTPSAESAYLGIRAVRGARLHQVGACQSAYYELEASSQGLPGQDRLGAFGRSRFALSLFDAGLWDEAAAVAAQAAEGGLERGECDQALISYAVDALVRAARGQESAHRILDRLWEAPGSEGSPASRVYIDYARAWAAITAEDHARAIDALLRTNESDLGLACLGIMPLTLLARELASIGRPEVIASIITTLQDDSVPALEAPRRYAIAHARGLSRSDPQERLDLLFDALDWLDHKSPPRTTLSIAEGGGFRMQRALLALDIAGLVSNQRFAEHRTTGIGLAVWAATVFQRCGARVLEQRAGDLATSLREDAPTLASMVGPRSASAPATDPALRHKLSQLSGRERQVTLLIGEGKSNPEIAEDLYISVRTVEKHIAKIFKKLEVSSRREAKRLLRGAVAEPR</sequence>
<dbReference type="PROSITE" id="PS50043">
    <property type="entry name" value="HTH_LUXR_2"/>
    <property type="match status" value="1"/>
</dbReference>